<dbReference type="OrthoDB" id="642536at2759"/>
<feature type="domain" description="F-box" evidence="1">
    <location>
        <begin position="26"/>
        <end position="66"/>
    </location>
</feature>
<dbReference type="Pfam" id="PF03478">
    <property type="entry name" value="Beta-prop_KIB1-4"/>
    <property type="match status" value="1"/>
</dbReference>
<dbReference type="InterPro" id="IPR036047">
    <property type="entry name" value="F-box-like_dom_sf"/>
</dbReference>
<dbReference type="SMART" id="SM00256">
    <property type="entry name" value="FBOX"/>
    <property type="match status" value="1"/>
</dbReference>
<dbReference type="Gene3D" id="1.20.1280.50">
    <property type="match status" value="1"/>
</dbReference>
<proteinExistence type="predicted"/>
<dbReference type="PANTHER" id="PTHR44259">
    <property type="entry name" value="OS07G0183000 PROTEIN-RELATED"/>
    <property type="match status" value="1"/>
</dbReference>
<evidence type="ECO:0000313" key="3">
    <source>
        <dbReference type="Proteomes" id="UP000467841"/>
    </source>
</evidence>
<dbReference type="SUPFAM" id="SSF81383">
    <property type="entry name" value="F-box domain"/>
    <property type="match status" value="1"/>
</dbReference>
<evidence type="ECO:0000313" key="2">
    <source>
        <dbReference type="EMBL" id="CAA7061759.1"/>
    </source>
</evidence>
<dbReference type="AlphaFoldDB" id="A0A6D2LAG3"/>
<dbReference type="InterPro" id="IPR050942">
    <property type="entry name" value="F-box_BR-signaling"/>
</dbReference>
<organism evidence="2 3">
    <name type="scientific">Microthlaspi erraticum</name>
    <dbReference type="NCBI Taxonomy" id="1685480"/>
    <lineage>
        <taxon>Eukaryota</taxon>
        <taxon>Viridiplantae</taxon>
        <taxon>Streptophyta</taxon>
        <taxon>Embryophyta</taxon>
        <taxon>Tracheophyta</taxon>
        <taxon>Spermatophyta</taxon>
        <taxon>Magnoliopsida</taxon>
        <taxon>eudicotyledons</taxon>
        <taxon>Gunneridae</taxon>
        <taxon>Pentapetalae</taxon>
        <taxon>rosids</taxon>
        <taxon>malvids</taxon>
        <taxon>Brassicales</taxon>
        <taxon>Brassicaceae</taxon>
        <taxon>Coluteocarpeae</taxon>
        <taxon>Microthlaspi</taxon>
    </lineage>
</organism>
<dbReference type="EMBL" id="CACVBM020001895">
    <property type="protein sequence ID" value="CAA7061759.1"/>
    <property type="molecule type" value="Genomic_DNA"/>
</dbReference>
<dbReference type="PANTHER" id="PTHR44259:SF15">
    <property type="entry name" value="F-BOX PROTEIN KIB2-RELATED"/>
    <property type="match status" value="1"/>
</dbReference>
<name>A0A6D2LAG3_9BRAS</name>
<keyword evidence="3" id="KW-1185">Reference proteome</keyword>
<dbReference type="Proteomes" id="UP000467841">
    <property type="component" value="Unassembled WGS sequence"/>
</dbReference>
<evidence type="ECO:0000259" key="1">
    <source>
        <dbReference type="SMART" id="SM00256"/>
    </source>
</evidence>
<protein>
    <recommendedName>
        <fullName evidence="1">F-box domain-containing protein</fullName>
    </recommendedName>
</protein>
<gene>
    <name evidence="2" type="ORF">MERR_LOCUS48995</name>
</gene>
<dbReference type="InterPro" id="IPR001810">
    <property type="entry name" value="F-box_dom"/>
</dbReference>
<reference evidence="2" key="1">
    <citation type="submission" date="2020-01" db="EMBL/GenBank/DDBJ databases">
        <authorList>
            <person name="Mishra B."/>
        </authorList>
    </citation>
    <scope>NUCLEOTIDE SEQUENCE [LARGE SCALE GENOMIC DNA]</scope>
</reference>
<accession>A0A6D2LAG3</accession>
<sequence>MEREEKQNPNSHERIIRDTRNAWSELPADLLISVFERLGFASFQRAKSLCSSWHSASRQCVPKKQIHWLILYNYNKDSCMLFNPEEKDKLYESQDLELSKGKCIATCGSWFLIKDPFYTNLYILNLFTHEIINLPSVESQFGTKEMKRDEDNGFAVLSPVFWVDEKTKELCCSMES</sequence>
<comment type="caution">
    <text evidence="2">The sequence shown here is derived from an EMBL/GenBank/DDBJ whole genome shotgun (WGS) entry which is preliminary data.</text>
</comment>
<dbReference type="InterPro" id="IPR005174">
    <property type="entry name" value="KIB1-4_b-propeller"/>
</dbReference>
<dbReference type="Pfam" id="PF00646">
    <property type="entry name" value="F-box"/>
    <property type="match status" value="1"/>
</dbReference>